<feature type="transmembrane region" description="Helical" evidence="7">
    <location>
        <begin position="188"/>
        <end position="211"/>
    </location>
</feature>
<keyword evidence="3" id="KW-1003">Cell membrane</keyword>
<keyword evidence="9" id="KW-1185">Reference proteome</keyword>
<evidence type="ECO:0000313" key="8">
    <source>
        <dbReference type="EMBL" id="QDQ74346.1"/>
    </source>
</evidence>
<feature type="transmembrane region" description="Helical" evidence="7">
    <location>
        <begin position="46"/>
        <end position="66"/>
    </location>
</feature>
<dbReference type="SUPFAM" id="SSF118215">
    <property type="entry name" value="Proton glutamate symport protein"/>
    <property type="match status" value="1"/>
</dbReference>
<dbReference type="PANTHER" id="PTHR42865:SF7">
    <property type="entry name" value="PROTON_GLUTAMATE-ASPARTATE SYMPORTER"/>
    <property type="match status" value="1"/>
</dbReference>
<feature type="transmembrane region" description="Helical" evidence="7">
    <location>
        <begin position="223"/>
        <end position="248"/>
    </location>
</feature>
<keyword evidence="2" id="KW-0813">Transport</keyword>
<reference evidence="8 9" key="1">
    <citation type="submission" date="2019-07" db="EMBL/GenBank/DDBJ databases">
        <title>Lysobacter weifangensis sp. nov., isolated from bensulfuron-methyl contaminated farmland soil.</title>
        <authorList>
            <person name="Zhao H."/>
        </authorList>
    </citation>
    <scope>NUCLEOTIDE SEQUENCE [LARGE SCALE GENOMIC DNA]</scope>
    <source>
        <strain evidence="8 9">CC-Bw-6</strain>
    </source>
</reference>
<dbReference type="InterPro" id="IPR001991">
    <property type="entry name" value="Na-dicarboxylate_symporter"/>
</dbReference>
<dbReference type="InterPro" id="IPR036458">
    <property type="entry name" value="Na:dicarbo_symporter_sf"/>
</dbReference>
<dbReference type="PANTHER" id="PTHR42865">
    <property type="entry name" value="PROTON/GLUTAMATE-ASPARTATE SYMPORTER"/>
    <property type="match status" value="1"/>
</dbReference>
<dbReference type="Pfam" id="PF00375">
    <property type="entry name" value="SDF"/>
    <property type="match status" value="1"/>
</dbReference>
<comment type="subcellular location">
    <subcellularLocation>
        <location evidence="1">Cell membrane</location>
        <topology evidence="1">Multi-pass membrane protein</topology>
    </subcellularLocation>
</comment>
<evidence type="ECO:0000256" key="3">
    <source>
        <dbReference type="ARBA" id="ARBA00022475"/>
    </source>
</evidence>
<name>A0A516V730_9GAMM</name>
<dbReference type="Proteomes" id="UP000315891">
    <property type="component" value="Chromosome"/>
</dbReference>
<dbReference type="EMBL" id="CP041742">
    <property type="protein sequence ID" value="QDQ74346.1"/>
    <property type="molecule type" value="Genomic_DNA"/>
</dbReference>
<organism evidence="8 9">
    <name type="scientific">Pseudoluteimonas lycopersici</name>
    <dbReference type="NCBI Taxonomy" id="1324796"/>
    <lineage>
        <taxon>Bacteria</taxon>
        <taxon>Pseudomonadati</taxon>
        <taxon>Pseudomonadota</taxon>
        <taxon>Gammaproteobacteria</taxon>
        <taxon>Lysobacterales</taxon>
        <taxon>Lysobacteraceae</taxon>
        <taxon>Pseudoluteimonas</taxon>
    </lineage>
</organism>
<evidence type="ECO:0000256" key="1">
    <source>
        <dbReference type="ARBA" id="ARBA00004651"/>
    </source>
</evidence>
<protein>
    <submittedName>
        <fullName evidence="8">Dicarboxylate/amino acid:cation symporter</fullName>
    </submittedName>
</protein>
<feature type="transmembrane region" description="Helical" evidence="7">
    <location>
        <begin position="297"/>
        <end position="323"/>
    </location>
</feature>
<accession>A0A516V730</accession>
<feature type="transmembrane region" description="Helical" evidence="7">
    <location>
        <begin position="144"/>
        <end position="167"/>
    </location>
</feature>
<evidence type="ECO:0000313" key="9">
    <source>
        <dbReference type="Proteomes" id="UP000315891"/>
    </source>
</evidence>
<dbReference type="GO" id="GO:0015293">
    <property type="term" value="F:symporter activity"/>
    <property type="evidence" value="ECO:0007669"/>
    <property type="project" value="UniProtKB-KW"/>
</dbReference>
<dbReference type="PRINTS" id="PR00173">
    <property type="entry name" value="EDTRNSPORT"/>
</dbReference>
<dbReference type="AlphaFoldDB" id="A0A516V730"/>
<evidence type="ECO:0000256" key="6">
    <source>
        <dbReference type="ARBA" id="ARBA00023136"/>
    </source>
</evidence>
<keyword evidence="6 7" id="KW-0472">Membrane</keyword>
<proteinExistence type="predicted"/>
<dbReference type="OrthoDB" id="9766690at2"/>
<evidence type="ECO:0000256" key="4">
    <source>
        <dbReference type="ARBA" id="ARBA00022692"/>
    </source>
</evidence>
<evidence type="ECO:0000256" key="5">
    <source>
        <dbReference type="ARBA" id="ARBA00022989"/>
    </source>
</evidence>
<gene>
    <name evidence="8" type="ORF">FNZ56_10865</name>
</gene>
<evidence type="ECO:0000256" key="2">
    <source>
        <dbReference type="ARBA" id="ARBA00022448"/>
    </source>
</evidence>
<keyword evidence="5 7" id="KW-1133">Transmembrane helix</keyword>
<keyword evidence="4 7" id="KW-0812">Transmembrane</keyword>
<dbReference type="RefSeq" id="WP_143879855.1">
    <property type="nucleotide sequence ID" value="NZ_BAABLZ010000001.1"/>
</dbReference>
<dbReference type="GO" id="GO:0005886">
    <property type="term" value="C:plasma membrane"/>
    <property type="evidence" value="ECO:0007669"/>
    <property type="project" value="UniProtKB-SubCell"/>
</dbReference>
<feature type="transmembrane region" description="Helical" evidence="7">
    <location>
        <begin position="329"/>
        <end position="351"/>
    </location>
</feature>
<sequence>MTTTQRVLAGLAAGAILGLALAWWEPNAAATAAAIAQPIGKLWLSALQMTVVPLVFALVVLGVNSARDAAASGRTARVAIVTFLILLALAATIAALLAPFLLSLLPRDAATAEAMRSALTSSTAAATAPPGPADWLANIVPTNAIAAAANGAMLPLVVFALFLGFALPKIDGERRAQILGLLQGISEAMIVVVRWVLWAAPIGVFALVLAVTAKVGFDLIGALGAYIALQSGIYLLMTLLMYVVAIAFGGEKLRHFASGIAPAQGIAASTQSSLASLPVMLECARTRLGYRDETSSLVLPMAASLFRITSPVQYVVACSFIAWASGIEISMWHMFAVVPLTVVVSMGSVGLPGQVSFMATNMPVAQALGLPVEPLGLLLAVDTIPDVFSTIGNVTADLGATAVVDKRTSATDA</sequence>
<feature type="transmembrane region" description="Helical" evidence="7">
    <location>
        <begin position="78"/>
        <end position="102"/>
    </location>
</feature>
<evidence type="ECO:0000256" key="7">
    <source>
        <dbReference type="SAM" id="Phobius"/>
    </source>
</evidence>
<dbReference type="Gene3D" id="1.10.3860.10">
    <property type="entry name" value="Sodium:dicarboxylate symporter"/>
    <property type="match status" value="1"/>
</dbReference>